<dbReference type="HOGENOM" id="CLU_006524_7_2_1"/>
<keyword evidence="3" id="KW-0238">DNA-binding</keyword>
<reference evidence="7" key="2">
    <citation type="submission" date="2015-01" db="EMBL/GenBank/DDBJ databases">
        <title>Evolutionary Origins and Diversification of the Mycorrhizal Mutualists.</title>
        <authorList>
            <consortium name="DOE Joint Genome Institute"/>
            <consortium name="Mycorrhizal Genomics Consortium"/>
            <person name="Kohler A."/>
            <person name="Kuo A."/>
            <person name="Nagy L.G."/>
            <person name="Floudas D."/>
            <person name="Copeland A."/>
            <person name="Barry K.W."/>
            <person name="Cichocki N."/>
            <person name="Veneault-Fourrey C."/>
            <person name="LaButti K."/>
            <person name="Lindquist E.A."/>
            <person name="Lipzen A."/>
            <person name="Lundell T."/>
            <person name="Morin E."/>
            <person name="Murat C."/>
            <person name="Riley R."/>
            <person name="Ohm R."/>
            <person name="Sun H."/>
            <person name="Tunlid A."/>
            <person name="Henrissat B."/>
            <person name="Grigoriev I.V."/>
            <person name="Hibbett D.S."/>
            <person name="Martin F."/>
        </authorList>
    </citation>
    <scope>NUCLEOTIDE SEQUENCE [LARGE SCALE GENOMIC DNA]</scope>
    <source>
        <strain evidence="7">Zn</strain>
    </source>
</reference>
<organism evidence="6 7">
    <name type="scientific">Oidiodendron maius (strain Zn)</name>
    <dbReference type="NCBI Taxonomy" id="913774"/>
    <lineage>
        <taxon>Eukaryota</taxon>
        <taxon>Fungi</taxon>
        <taxon>Dikarya</taxon>
        <taxon>Ascomycota</taxon>
        <taxon>Pezizomycotina</taxon>
        <taxon>Leotiomycetes</taxon>
        <taxon>Leotiomycetes incertae sedis</taxon>
        <taxon>Myxotrichaceae</taxon>
        <taxon>Oidiodendron</taxon>
    </lineage>
</organism>
<proteinExistence type="predicted"/>
<dbReference type="InParanoid" id="A0A0C3GJW0"/>
<dbReference type="CDD" id="cd12148">
    <property type="entry name" value="fungal_TF_MHR"/>
    <property type="match status" value="1"/>
</dbReference>
<dbReference type="GO" id="GO:0005634">
    <property type="term" value="C:nucleus"/>
    <property type="evidence" value="ECO:0007669"/>
    <property type="project" value="UniProtKB-SubCell"/>
</dbReference>
<keyword evidence="4" id="KW-0804">Transcription</keyword>
<evidence type="ECO:0000256" key="2">
    <source>
        <dbReference type="ARBA" id="ARBA00023015"/>
    </source>
</evidence>
<reference evidence="6 7" key="1">
    <citation type="submission" date="2014-04" db="EMBL/GenBank/DDBJ databases">
        <authorList>
            <consortium name="DOE Joint Genome Institute"/>
            <person name="Kuo A."/>
            <person name="Martino E."/>
            <person name="Perotto S."/>
            <person name="Kohler A."/>
            <person name="Nagy L.G."/>
            <person name="Floudas D."/>
            <person name="Copeland A."/>
            <person name="Barry K.W."/>
            <person name="Cichocki N."/>
            <person name="Veneault-Fourrey C."/>
            <person name="LaButti K."/>
            <person name="Lindquist E.A."/>
            <person name="Lipzen A."/>
            <person name="Lundell T."/>
            <person name="Morin E."/>
            <person name="Murat C."/>
            <person name="Sun H."/>
            <person name="Tunlid A."/>
            <person name="Henrissat B."/>
            <person name="Grigoriev I.V."/>
            <person name="Hibbett D.S."/>
            <person name="Martin F."/>
            <person name="Nordberg H.P."/>
            <person name="Cantor M.N."/>
            <person name="Hua S.X."/>
        </authorList>
    </citation>
    <scope>NUCLEOTIDE SEQUENCE [LARGE SCALE GENOMIC DNA]</scope>
    <source>
        <strain evidence="6 7">Zn</strain>
    </source>
</reference>
<accession>A0A0C3GJW0</accession>
<dbReference type="GO" id="GO:0008270">
    <property type="term" value="F:zinc ion binding"/>
    <property type="evidence" value="ECO:0007669"/>
    <property type="project" value="InterPro"/>
</dbReference>
<protein>
    <submittedName>
        <fullName evidence="6">Uncharacterized protein</fullName>
    </submittedName>
</protein>
<evidence type="ECO:0000256" key="5">
    <source>
        <dbReference type="ARBA" id="ARBA00023242"/>
    </source>
</evidence>
<gene>
    <name evidence="6" type="ORF">OIDMADRAFT_148291</name>
</gene>
<name>A0A0C3GJW0_OIDMZ</name>
<dbReference type="PANTHER" id="PTHR31845">
    <property type="entry name" value="FINGER DOMAIN PROTEIN, PUTATIVE-RELATED"/>
    <property type="match status" value="1"/>
</dbReference>
<sequence length="582" mass="65246">MDSFSPSPGTSPATAPSNLMRACQGCNGAKVKCTARADDDSNSPLRCARCFRLKKECLPILPKTRKRRSPNAITRTANLEKKLEDLVSLLAAQQQPSSTFVSPAPVSGEDLHDNHYSRASSIPSSQTVSAFEAVELLTRYRTCLTPNFPFVIIADDMSAQQLQQQKPYLFESILMAASYRDPDCQAAMAKEILRKLTTSIVLKAESNLDILQALIVYIAWFHLHSHIRQVTSVLHLAMGLVSDLGLKNPQLKEKRDVIGYTINSETRIEQNGEVHSPDEKRAFLGCFMLASMASMCLKISDGFRYLPYIDTCCDSLSSQAGHNSDYILSVSVRLQGIIERMQDTFSHGHGASKDCRPPLYLQVNFYCKELELFKSSLPLHIQQDYHIALQYHNAKLNLYESVIQKTPNSDYTPASLQQLDMLHGCVLACKQFFDVCFMMTPENFATLAFLDFGRLGYALATLFKLSLFEAPGWDLAHVRKTIDLSVVLGRLIYQFERTINPATTRQDIAQANDAFTLGARRLRRVKEWVDANPPATEHGAEKQSHGAFLPFSDFGNFDMNDPCHFFDEISWQEITGTLDIVP</sequence>
<evidence type="ECO:0000256" key="4">
    <source>
        <dbReference type="ARBA" id="ARBA00023163"/>
    </source>
</evidence>
<evidence type="ECO:0000313" key="6">
    <source>
        <dbReference type="EMBL" id="KIM96425.1"/>
    </source>
</evidence>
<evidence type="ECO:0000256" key="1">
    <source>
        <dbReference type="ARBA" id="ARBA00004123"/>
    </source>
</evidence>
<dbReference type="Proteomes" id="UP000054321">
    <property type="component" value="Unassembled WGS sequence"/>
</dbReference>
<dbReference type="AlphaFoldDB" id="A0A0C3GJW0"/>
<dbReference type="STRING" id="913774.A0A0C3GJW0"/>
<evidence type="ECO:0000313" key="7">
    <source>
        <dbReference type="Proteomes" id="UP000054321"/>
    </source>
</evidence>
<dbReference type="PANTHER" id="PTHR31845:SF10">
    <property type="entry name" value="ZN(II)2CYS6 TRANSCRIPTION FACTOR (EUROFUNG)"/>
    <property type="match status" value="1"/>
</dbReference>
<keyword evidence="5" id="KW-0539">Nucleus</keyword>
<dbReference type="SUPFAM" id="SSF57701">
    <property type="entry name" value="Zn2/Cys6 DNA-binding domain"/>
    <property type="match status" value="1"/>
</dbReference>
<comment type="subcellular location">
    <subcellularLocation>
        <location evidence="1">Nucleus</location>
    </subcellularLocation>
</comment>
<dbReference type="Gene3D" id="4.10.240.10">
    <property type="entry name" value="Zn(2)-C6 fungal-type DNA-binding domain"/>
    <property type="match status" value="1"/>
</dbReference>
<dbReference type="GO" id="GO:0000981">
    <property type="term" value="F:DNA-binding transcription factor activity, RNA polymerase II-specific"/>
    <property type="evidence" value="ECO:0007669"/>
    <property type="project" value="InterPro"/>
</dbReference>
<dbReference type="InterPro" id="IPR051089">
    <property type="entry name" value="prtT"/>
</dbReference>
<keyword evidence="2" id="KW-0805">Transcription regulation</keyword>
<dbReference type="OrthoDB" id="5226580at2759"/>
<dbReference type="InterPro" id="IPR036864">
    <property type="entry name" value="Zn2-C6_fun-type_DNA-bd_sf"/>
</dbReference>
<dbReference type="EMBL" id="KN832884">
    <property type="protein sequence ID" value="KIM96425.1"/>
    <property type="molecule type" value="Genomic_DNA"/>
</dbReference>
<dbReference type="GO" id="GO:0000976">
    <property type="term" value="F:transcription cis-regulatory region binding"/>
    <property type="evidence" value="ECO:0007669"/>
    <property type="project" value="TreeGrafter"/>
</dbReference>
<keyword evidence="7" id="KW-1185">Reference proteome</keyword>
<evidence type="ECO:0000256" key="3">
    <source>
        <dbReference type="ARBA" id="ARBA00023125"/>
    </source>
</evidence>